<evidence type="ECO:0000313" key="12">
    <source>
        <dbReference type="Proteomes" id="UP000321820"/>
    </source>
</evidence>
<dbReference type="OrthoDB" id="9780160at2"/>
<keyword evidence="3" id="KW-0050">Antiport</keyword>
<dbReference type="PANTHER" id="PTHR43298:SF2">
    <property type="entry name" value="FMN_FAD EXPORTER YEEO-RELATED"/>
    <property type="match status" value="1"/>
</dbReference>
<keyword evidence="12" id="KW-1185">Reference proteome</keyword>
<dbReference type="GO" id="GO:0006811">
    <property type="term" value="P:monoatomic ion transport"/>
    <property type="evidence" value="ECO:0007669"/>
    <property type="project" value="UniProtKB-KW"/>
</dbReference>
<dbReference type="Pfam" id="PF01554">
    <property type="entry name" value="MatE"/>
    <property type="match status" value="2"/>
</dbReference>
<evidence type="ECO:0000256" key="7">
    <source>
        <dbReference type="ARBA" id="ARBA00023065"/>
    </source>
</evidence>
<feature type="transmembrane region" description="Helical" evidence="10">
    <location>
        <begin position="42"/>
        <end position="66"/>
    </location>
</feature>
<gene>
    <name evidence="11" type="ORF">FTW19_19085</name>
</gene>
<keyword evidence="8 10" id="KW-0472">Membrane</keyword>
<feature type="transmembrane region" description="Helical" evidence="10">
    <location>
        <begin position="129"/>
        <end position="146"/>
    </location>
</feature>
<name>A0A5B9EIG2_9BACT</name>
<dbReference type="PANTHER" id="PTHR43298">
    <property type="entry name" value="MULTIDRUG RESISTANCE PROTEIN NORM-RELATED"/>
    <property type="match status" value="1"/>
</dbReference>
<reference evidence="11 12" key="1">
    <citation type="submission" date="2019-08" db="EMBL/GenBank/DDBJ databases">
        <title>Complete genome sequence of Terriglobus albidus strain ORNL.</title>
        <authorList>
            <person name="Podar M."/>
        </authorList>
    </citation>
    <scope>NUCLEOTIDE SEQUENCE [LARGE SCALE GENOMIC DNA]</scope>
    <source>
        <strain evidence="11 12">ORNL</strain>
    </source>
</reference>
<evidence type="ECO:0000256" key="1">
    <source>
        <dbReference type="ARBA" id="ARBA00004651"/>
    </source>
</evidence>
<dbReference type="GO" id="GO:0042910">
    <property type="term" value="F:xenobiotic transmembrane transporter activity"/>
    <property type="evidence" value="ECO:0007669"/>
    <property type="project" value="InterPro"/>
</dbReference>
<evidence type="ECO:0000256" key="5">
    <source>
        <dbReference type="ARBA" id="ARBA00022692"/>
    </source>
</evidence>
<evidence type="ECO:0000256" key="4">
    <source>
        <dbReference type="ARBA" id="ARBA00022475"/>
    </source>
</evidence>
<dbReference type="AlphaFoldDB" id="A0A5B9EIG2"/>
<dbReference type="Proteomes" id="UP000321820">
    <property type="component" value="Chromosome"/>
</dbReference>
<feature type="transmembrane region" description="Helical" evidence="10">
    <location>
        <begin position="315"/>
        <end position="336"/>
    </location>
</feature>
<keyword evidence="2" id="KW-0813">Transport</keyword>
<dbReference type="InterPro" id="IPR002528">
    <property type="entry name" value="MATE_fam"/>
</dbReference>
<evidence type="ECO:0000256" key="3">
    <source>
        <dbReference type="ARBA" id="ARBA00022449"/>
    </source>
</evidence>
<dbReference type="CDD" id="cd13131">
    <property type="entry name" value="MATE_NorM_like"/>
    <property type="match status" value="1"/>
</dbReference>
<comment type="subcellular location">
    <subcellularLocation>
        <location evidence="1">Cell membrane</location>
        <topology evidence="1">Multi-pass membrane protein</topology>
    </subcellularLocation>
</comment>
<dbReference type="PIRSF" id="PIRSF006603">
    <property type="entry name" value="DinF"/>
    <property type="match status" value="1"/>
</dbReference>
<feature type="transmembrane region" description="Helical" evidence="10">
    <location>
        <begin position="158"/>
        <end position="180"/>
    </location>
</feature>
<dbReference type="RefSeq" id="WP_147649166.1">
    <property type="nucleotide sequence ID" value="NZ_CP042806.1"/>
</dbReference>
<keyword evidence="7" id="KW-0406">Ion transport</keyword>
<feature type="transmembrane region" description="Helical" evidence="10">
    <location>
        <begin position="392"/>
        <end position="410"/>
    </location>
</feature>
<dbReference type="KEGG" id="talb:FTW19_19085"/>
<evidence type="ECO:0000256" key="10">
    <source>
        <dbReference type="SAM" id="Phobius"/>
    </source>
</evidence>
<dbReference type="InterPro" id="IPR048279">
    <property type="entry name" value="MdtK-like"/>
</dbReference>
<keyword evidence="4" id="KW-1003">Cell membrane</keyword>
<evidence type="ECO:0000256" key="2">
    <source>
        <dbReference type="ARBA" id="ARBA00022448"/>
    </source>
</evidence>
<dbReference type="InterPro" id="IPR050222">
    <property type="entry name" value="MATE_MdtK"/>
</dbReference>
<feature type="transmembrane region" description="Helical" evidence="10">
    <location>
        <begin position="12"/>
        <end position="36"/>
    </location>
</feature>
<dbReference type="GO" id="GO:0015297">
    <property type="term" value="F:antiporter activity"/>
    <property type="evidence" value="ECO:0007669"/>
    <property type="project" value="UniProtKB-KW"/>
</dbReference>
<keyword evidence="5 10" id="KW-0812">Transmembrane</keyword>
<feature type="transmembrane region" description="Helical" evidence="10">
    <location>
        <begin position="356"/>
        <end position="380"/>
    </location>
</feature>
<evidence type="ECO:0000256" key="6">
    <source>
        <dbReference type="ARBA" id="ARBA00022989"/>
    </source>
</evidence>
<feature type="transmembrane region" description="Helical" evidence="10">
    <location>
        <begin position="416"/>
        <end position="435"/>
    </location>
</feature>
<keyword evidence="6 10" id="KW-1133">Transmembrane helix</keyword>
<dbReference type="NCBIfam" id="TIGR00797">
    <property type="entry name" value="matE"/>
    <property type="match status" value="1"/>
</dbReference>
<accession>A0A5B9EIG2</accession>
<evidence type="ECO:0000256" key="8">
    <source>
        <dbReference type="ARBA" id="ARBA00023136"/>
    </source>
</evidence>
<dbReference type="EMBL" id="CP042806">
    <property type="protein sequence ID" value="QEE29896.1"/>
    <property type="molecule type" value="Genomic_DNA"/>
</dbReference>
<feature type="transmembrane region" description="Helical" evidence="10">
    <location>
        <begin position="240"/>
        <end position="261"/>
    </location>
</feature>
<feature type="transmembrane region" description="Helical" evidence="10">
    <location>
        <begin position="192"/>
        <end position="212"/>
    </location>
</feature>
<evidence type="ECO:0000256" key="9">
    <source>
        <dbReference type="ARBA" id="ARBA00031636"/>
    </source>
</evidence>
<proteinExistence type="predicted"/>
<feature type="transmembrane region" description="Helical" evidence="10">
    <location>
        <begin position="281"/>
        <end position="303"/>
    </location>
</feature>
<feature type="transmembrane region" description="Helical" evidence="10">
    <location>
        <begin position="87"/>
        <end position="109"/>
    </location>
</feature>
<protein>
    <recommendedName>
        <fullName evidence="9">Multidrug-efflux transporter</fullName>
    </recommendedName>
</protein>
<evidence type="ECO:0000313" key="11">
    <source>
        <dbReference type="EMBL" id="QEE29896.1"/>
    </source>
</evidence>
<dbReference type="GO" id="GO:0005886">
    <property type="term" value="C:plasma membrane"/>
    <property type="evidence" value="ECO:0007669"/>
    <property type="project" value="UniProtKB-SubCell"/>
</dbReference>
<sequence length="457" mass="49049">MRSWKQDLWSMVKLATPVVLAELGWMLQGIVDVIMVGRLGPIGIGAVALGNALYYAPSLFGIGLILGLDTMVSQAYGRKDYDACHRWLAQGVYIALLATPPLMLLVWSLGQMVGHFGVASALVEPTSHYVSTLVWGTLPLLLYAASRRYLQAVGQSRMVTITFVAANIVNWAGNWVLIYGHFGMPAMGVRGSALSTVLSRVMMAVMLLGFAWRYERRRGHPLFAHWAGPHWHQIRHLARIGLPAALQIILEIGAFGFSTVLAGKVSPIALAAHQIALNYAALAYMVPLGISAAASVAVGHAVGAGDPERARSDGWLAMILGVSFMAVVAVFFVALPRPLIALYTTDIAVLTEGARLLWLAAAFAVFDGVQTIGTGALRGLGLTRVPMLSNLFGYWAFGLPVGIALCFWKGWGVEGIWIGLTAALIVIASALFFYWRSRSAALVNGEFAAHPAPAESL</sequence>
<organism evidence="11 12">
    <name type="scientific">Terriglobus albidus</name>
    <dbReference type="NCBI Taxonomy" id="1592106"/>
    <lineage>
        <taxon>Bacteria</taxon>
        <taxon>Pseudomonadati</taxon>
        <taxon>Acidobacteriota</taxon>
        <taxon>Terriglobia</taxon>
        <taxon>Terriglobales</taxon>
        <taxon>Acidobacteriaceae</taxon>
        <taxon>Terriglobus</taxon>
    </lineage>
</organism>